<evidence type="ECO:0000259" key="1">
    <source>
        <dbReference type="Pfam" id="PF01593"/>
    </source>
</evidence>
<reference evidence="2" key="1">
    <citation type="submission" date="2021-04" db="EMBL/GenBank/DDBJ databases">
        <title>Genome based classification of Actinospica acidithermotolerans sp. nov., an actinobacterium isolated from an Indonesian hot spring.</title>
        <authorList>
            <person name="Kusuma A.B."/>
            <person name="Putra K.E."/>
            <person name="Nafisah S."/>
            <person name="Loh J."/>
            <person name="Nouioui I."/>
            <person name="Goodfellow M."/>
        </authorList>
    </citation>
    <scope>NUCLEOTIDE SEQUENCE</scope>
    <source>
        <strain evidence="2">MGRD01-02</strain>
    </source>
</reference>
<feature type="domain" description="Amine oxidase" evidence="1">
    <location>
        <begin position="12"/>
        <end position="416"/>
    </location>
</feature>
<dbReference type="Proteomes" id="UP000676325">
    <property type="component" value="Unassembled WGS sequence"/>
</dbReference>
<accession>A0A941IQ32</accession>
<dbReference type="Pfam" id="PF01593">
    <property type="entry name" value="Amino_oxidase"/>
    <property type="match status" value="1"/>
</dbReference>
<dbReference type="PANTHER" id="PTHR42841">
    <property type="entry name" value="AMINE OXIDASE"/>
    <property type="match status" value="1"/>
</dbReference>
<evidence type="ECO:0000313" key="2">
    <source>
        <dbReference type="EMBL" id="MBR7831026.1"/>
    </source>
</evidence>
<dbReference type="EMBL" id="JAGSOH010000177">
    <property type="protein sequence ID" value="MBR7831026.1"/>
    <property type="molecule type" value="Genomic_DNA"/>
</dbReference>
<dbReference type="InterPro" id="IPR002937">
    <property type="entry name" value="Amino_oxidase"/>
</dbReference>
<dbReference type="RefSeq" id="WP_212522145.1">
    <property type="nucleotide sequence ID" value="NZ_JAGSOH010000177.1"/>
</dbReference>
<dbReference type="SUPFAM" id="SSF51905">
    <property type="entry name" value="FAD/NAD(P)-binding domain"/>
    <property type="match status" value="1"/>
</dbReference>
<gene>
    <name evidence="2" type="ORF">KDK95_32275</name>
</gene>
<dbReference type="Gene3D" id="3.50.50.60">
    <property type="entry name" value="FAD/NAD(P)-binding domain"/>
    <property type="match status" value="1"/>
</dbReference>
<sequence>MRADVVVVGGGLSGLAVAAQLTEAGLEVLLAEAGDRLGGRVRETRIDGFRIGGGHLAHTTWPALGSLAEPEPTRETRLHLRSFSPGIRVYAEGAALRFGAAPSRPQQAMATLLAPIGTVTDKTRLSKEFYRLARGPIDASLAGREDASADSFAVRGYSPILVDGFLRRYLTALIADEDLAASIRGADWLLRMLVRGRFAVPEGGFEALVQLLADRLGQERILLGTRVHEVHADRVSTDTGLIRTSAVVVATDPMAAVSLFPGLHEPRMRPLTTLWHAVDADDLPPGPDRIPTVLIDGDAAAPAVRTAVISRVAPSYAPEGRALIGTVVAGHDGKELDALDRAVSARLEKLHGVSGDSLSTIEVLHCERALAAMDAPYNFTRPVRLIGGLYVCGDHRGLPNIEGALASASRAADAVLADLRRRSGH</sequence>
<dbReference type="GO" id="GO:0016491">
    <property type="term" value="F:oxidoreductase activity"/>
    <property type="evidence" value="ECO:0007669"/>
    <property type="project" value="InterPro"/>
</dbReference>
<organism evidence="2 3">
    <name type="scientific">Actinospica acidithermotolerans</name>
    <dbReference type="NCBI Taxonomy" id="2828514"/>
    <lineage>
        <taxon>Bacteria</taxon>
        <taxon>Bacillati</taxon>
        <taxon>Actinomycetota</taxon>
        <taxon>Actinomycetes</taxon>
        <taxon>Catenulisporales</taxon>
        <taxon>Actinospicaceae</taxon>
        <taxon>Actinospica</taxon>
    </lineage>
</organism>
<comment type="caution">
    <text evidence="2">The sequence shown here is derived from an EMBL/GenBank/DDBJ whole genome shotgun (WGS) entry which is preliminary data.</text>
</comment>
<proteinExistence type="predicted"/>
<evidence type="ECO:0000313" key="3">
    <source>
        <dbReference type="Proteomes" id="UP000676325"/>
    </source>
</evidence>
<keyword evidence="3" id="KW-1185">Reference proteome</keyword>
<protein>
    <submittedName>
        <fullName evidence="2">FAD-dependent oxidoreductase</fullName>
    </submittedName>
</protein>
<dbReference type="AlphaFoldDB" id="A0A941IQ32"/>
<dbReference type="InterPro" id="IPR036188">
    <property type="entry name" value="FAD/NAD-bd_sf"/>
</dbReference>
<name>A0A941IQ32_9ACTN</name>